<organism evidence="10 11">
    <name type="scientific">Pontiella agarivorans</name>
    <dbReference type="NCBI Taxonomy" id="3038953"/>
    <lineage>
        <taxon>Bacteria</taxon>
        <taxon>Pseudomonadati</taxon>
        <taxon>Kiritimatiellota</taxon>
        <taxon>Kiritimatiellia</taxon>
        <taxon>Kiritimatiellales</taxon>
        <taxon>Pontiellaceae</taxon>
        <taxon>Pontiella</taxon>
    </lineage>
</organism>
<evidence type="ECO:0000256" key="4">
    <source>
        <dbReference type="ARBA" id="ARBA00022723"/>
    </source>
</evidence>
<dbReference type="PANTHER" id="PTHR30002">
    <property type="entry name" value="EPOXYQUEUOSINE REDUCTASE"/>
    <property type="match status" value="1"/>
</dbReference>
<accession>A0ABU5N1D9</accession>
<protein>
    <submittedName>
        <fullName evidence="10">DUF1730 domain-containing protein</fullName>
    </submittedName>
</protein>
<dbReference type="PROSITE" id="PS00198">
    <property type="entry name" value="4FE4S_FER_1"/>
    <property type="match status" value="1"/>
</dbReference>
<keyword evidence="1" id="KW-0004">4Fe-4S</keyword>
<dbReference type="InterPro" id="IPR017900">
    <property type="entry name" value="4Fe4S_Fe_S_CS"/>
</dbReference>
<feature type="domain" description="4Fe-4S ferredoxin-type" evidence="9">
    <location>
        <begin position="193"/>
        <end position="221"/>
    </location>
</feature>
<dbReference type="Pfam" id="PF08331">
    <property type="entry name" value="QueG_DUF1730"/>
    <property type="match status" value="1"/>
</dbReference>
<keyword evidence="7" id="KW-0408">Iron</keyword>
<reference evidence="10 11" key="1">
    <citation type="journal article" date="2024" name="Appl. Environ. Microbiol.">
        <title>Pontiella agarivorans sp. nov., a novel marine anaerobic bacterium capable of degrading macroalgal polysaccharides and fixing nitrogen.</title>
        <authorList>
            <person name="Liu N."/>
            <person name="Kivenson V."/>
            <person name="Peng X."/>
            <person name="Cui Z."/>
            <person name="Lankiewicz T.S."/>
            <person name="Gosselin K.M."/>
            <person name="English C.J."/>
            <person name="Blair E.M."/>
            <person name="O'Malley M.A."/>
            <person name="Valentine D.L."/>
        </authorList>
    </citation>
    <scope>NUCLEOTIDE SEQUENCE [LARGE SCALE GENOMIC DNA]</scope>
    <source>
        <strain evidence="10 11">NLcol2</strain>
    </source>
</reference>
<proteinExistence type="predicted"/>
<keyword evidence="4" id="KW-0479">Metal-binding</keyword>
<dbReference type="InterPro" id="IPR004453">
    <property type="entry name" value="QueG"/>
</dbReference>
<evidence type="ECO:0000256" key="3">
    <source>
        <dbReference type="ARBA" id="ARBA00022694"/>
    </source>
</evidence>
<evidence type="ECO:0000259" key="9">
    <source>
        <dbReference type="PROSITE" id="PS51379"/>
    </source>
</evidence>
<dbReference type="Proteomes" id="UP001290861">
    <property type="component" value="Unassembled WGS sequence"/>
</dbReference>
<evidence type="ECO:0000256" key="2">
    <source>
        <dbReference type="ARBA" id="ARBA00022490"/>
    </source>
</evidence>
<keyword evidence="11" id="KW-1185">Reference proteome</keyword>
<dbReference type="PANTHER" id="PTHR30002:SF4">
    <property type="entry name" value="EPOXYQUEUOSINE REDUCTASE"/>
    <property type="match status" value="1"/>
</dbReference>
<name>A0ABU5N1D9_9BACT</name>
<gene>
    <name evidence="10" type="ORF">P9H32_16480</name>
</gene>
<evidence type="ECO:0000256" key="7">
    <source>
        <dbReference type="ARBA" id="ARBA00023004"/>
    </source>
</evidence>
<keyword evidence="6" id="KW-0560">Oxidoreductase</keyword>
<dbReference type="RefSeq" id="WP_322610002.1">
    <property type="nucleotide sequence ID" value="NZ_JARVCO010000012.1"/>
</dbReference>
<keyword evidence="2" id="KW-0963">Cytoplasm</keyword>
<keyword evidence="3" id="KW-0819">tRNA processing</keyword>
<dbReference type="SUPFAM" id="SSF54862">
    <property type="entry name" value="4Fe-4S ferredoxins"/>
    <property type="match status" value="1"/>
</dbReference>
<dbReference type="InterPro" id="IPR017896">
    <property type="entry name" value="4Fe4S_Fe-S-bd"/>
</dbReference>
<dbReference type="EMBL" id="JARVCO010000012">
    <property type="protein sequence ID" value="MDZ8120228.1"/>
    <property type="molecule type" value="Genomic_DNA"/>
</dbReference>
<evidence type="ECO:0000256" key="1">
    <source>
        <dbReference type="ARBA" id="ARBA00022485"/>
    </source>
</evidence>
<evidence type="ECO:0000256" key="5">
    <source>
        <dbReference type="ARBA" id="ARBA00022785"/>
    </source>
</evidence>
<sequence>MDSEHFTEWLQETAQDLGAFSAACIRMDNPVLRRRIAENSALYEAWLASGRQGEMDYLERMAVDKADPWKAFPFAKSVIVLTFTNKWGDPSATHPFPMPGNDALLGYISAYAREQDYHSTGQAMLGALKEKLGEDIQAEAAVDTKAVYERLFATVGGLGIRGANDLLRVPTRTNVRVFIGCLFVDRELPEVIREPKMPFACDDCQACIKKCPTGAIQFGEPIDARLCISYLTIEKRSVLNFKEAEMMEDWLFGCDWCSVVCPPKDKIDTRIPIDLEWLLKTSAGEIRRLIKGNAVSYAGVTQLRKNAVAILKKKKSSSPGAEELLSWVSKHTGSELIRSQLTAW</sequence>
<keyword evidence="8" id="KW-0411">Iron-sulfur</keyword>
<evidence type="ECO:0000256" key="8">
    <source>
        <dbReference type="ARBA" id="ARBA00023014"/>
    </source>
</evidence>
<keyword evidence="5" id="KW-0671">Queuosine biosynthesis</keyword>
<dbReference type="InterPro" id="IPR013542">
    <property type="entry name" value="QueG_DUF1730"/>
</dbReference>
<dbReference type="Pfam" id="PF13484">
    <property type="entry name" value="Fer4_16"/>
    <property type="match status" value="1"/>
</dbReference>
<dbReference type="Gene3D" id="3.30.70.20">
    <property type="match status" value="1"/>
</dbReference>
<comment type="caution">
    <text evidence="10">The sequence shown here is derived from an EMBL/GenBank/DDBJ whole genome shotgun (WGS) entry which is preliminary data.</text>
</comment>
<evidence type="ECO:0000313" key="11">
    <source>
        <dbReference type="Proteomes" id="UP001290861"/>
    </source>
</evidence>
<dbReference type="PROSITE" id="PS51379">
    <property type="entry name" value="4FE4S_FER_2"/>
    <property type="match status" value="1"/>
</dbReference>
<evidence type="ECO:0000313" key="10">
    <source>
        <dbReference type="EMBL" id="MDZ8120228.1"/>
    </source>
</evidence>
<evidence type="ECO:0000256" key="6">
    <source>
        <dbReference type="ARBA" id="ARBA00023002"/>
    </source>
</evidence>